<dbReference type="Pfam" id="PF00651">
    <property type="entry name" value="BTB"/>
    <property type="match status" value="1"/>
</dbReference>
<accession>A0AAD4LB74</accession>
<dbReference type="CDD" id="cd18186">
    <property type="entry name" value="BTB_POZ_ZBTB_KLHL-like"/>
    <property type="match status" value="1"/>
</dbReference>
<dbReference type="EMBL" id="JAKELL010000092">
    <property type="protein sequence ID" value="KAH8983119.1"/>
    <property type="molecule type" value="Genomic_DNA"/>
</dbReference>
<name>A0AAD4LB74_9AGAM</name>
<sequence>MPITVATEGSESVATECFSDHPHADIILRSSDSREFRVPRIYIIDSSPVLATQIQVPSTDTSNPSTSSAAIRTDTARASLPVYHLPERGDVLSSLLSYVIISMTPSLPPTIEKIFELLSVAQKYEMVLVLAHIRDHISRQNPPLIRKSTAFHAYSLAQKYGLRQEALLAAQRTLNLPLTIESLESTAKLDIMPSPFLYELWRYHTRVQQFLEDDLVAFITSGTAARINVRCRELDHCDVPVWLGDYIDSIARSPALFDLSEFHMTLTRHIMPSDPRVSDYCQSCASIESKTIDTFWTALKGVVQSSMEDAEANFVLGGERQRRSSTKSKVSPPECLHTSGADIILRSSDLVDFRVHKSTLSISSPFFSDMFSLPQPPLGLDEVVDSLPVVQLSECAEVLLGLITILYPIPTVIPDSYDKSLDLLAASQKYDMPTVQSTIRSEMRSRNLTTPTGALAFRAYAIASNHGLIPEMEAAARLTLEYPMSFEFIGEHLAVFGGFALRDLVRYRKRCRDSLTSCLESLLDSRLPPSDIWVGCPNTNQSHLAGWLLSLHLKSLKVAFTRPLPRPSSFATEYLAALQGHINRYDCSFCSKVHIMHGETYREQVETKLAKALDEVRFNPESTQDAIEPPSSD</sequence>
<dbReference type="InterPro" id="IPR011333">
    <property type="entry name" value="SKP1/BTB/POZ_sf"/>
</dbReference>
<reference evidence="2" key="1">
    <citation type="submission" date="2022-01" db="EMBL/GenBank/DDBJ databases">
        <title>Comparative genomics reveals a dynamic genome evolution in the ectomycorrhizal milk-cap (Lactarius) mushrooms.</title>
        <authorList>
            <consortium name="DOE Joint Genome Institute"/>
            <person name="Lebreton A."/>
            <person name="Tang N."/>
            <person name="Kuo A."/>
            <person name="LaButti K."/>
            <person name="Drula E."/>
            <person name="Barry K."/>
            <person name="Clum A."/>
            <person name="Lipzen A."/>
            <person name="Mousain D."/>
            <person name="Ng V."/>
            <person name="Wang R."/>
            <person name="Wang X."/>
            <person name="Dai Y."/>
            <person name="Henrissat B."/>
            <person name="Grigoriev I.V."/>
            <person name="Guerin-Laguette A."/>
            <person name="Yu F."/>
            <person name="Martin F.M."/>
        </authorList>
    </citation>
    <scope>NUCLEOTIDE SEQUENCE</scope>
    <source>
        <strain evidence="2">QP</strain>
    </source>
</reference>
<evidence type="ECO:0000259" key="1">
    <source>
        <dbReference type="PROSITE" id="PS50097"/>
    </source>
</evidence>
<evidence type="ECO:0000313" key="2">
    <source>
        <dbReference type="EMBL" id="KAH8983119.1"/>
    </source>
</evidence>
<organism evidence="2 3">
    <name type="scientific">Lactarius akahatsu</name>
    <dbReference type="NCBI Taxonomy" id="416441"/>
    <lineage>
        <taxon>Eukaryota</taxon>
        <taxon>Fungi</taxon>
        <taxon>Dikarya</taxon>
        <taxon>Basidiomycota</taxon>
        <taxon>Agaricomycotina</taxon>
        <taxon>Agaricomycetes</taxon>
        <taxon>Russulales</taxon>
        <taxon>Russulaceae</taxon>
        <taxon>Lactarius</taxon>
    </lineage>
</organism>
<dbReference type="Proteomes" id="UP001201163">
    <property type="component" value="Unassembled WGS sequence"/>
</dbReference>
<dbReference type="SMART" id="SM00225">
    <property type="entry name" value="BTB"/>
    <property type="match status" value="2"/>
</dbReference>
<keyword evidence="3" id="KW-1185">Reference proteome</keyword>
<dbReference type="PROSITE" id="PS50097">
    <property type="entry name" value="BTB"/>
    <property type="match status" value="1"/>
</dbReference>
<feature type="domain" description="BTB" evidence="1">
    <location>
        <begin position="341"/>
        <end position="415"/>
    </location>
</feature>
<dbReference type="AlphaFoldDB" id="A0AAD4LB74"/>
<dbReference type="SUPFAM" id="SSF54695">
    <property type="entry name" value="POZ domain"/>
    <property type="match status" value="1"/>
</dbReference>
<dbReference type="Gene3D" id="3.30.710.10">
    <property type="entry name" value="Potassium Channel Kv1.1, Chain A"/>
    <property type="match status" value="2"/>
</dbReference>
<gene>
    <name evidence="2" type="ORF">EDB92DRAFT_1612152</name>
</gene>
<proteinExistence type="predicted"/>
<evidence type="ECO:0000313" key="3">
    <source>
        <dbReference type="Proteomes" id="UP001201163"/>
    </source>
</evidence>
<dbReference type="InterPro" id="IPR000210">
    <property type="entry name" value="BTB/POZ_dom"/>
</dbReference>
<protein>
    <recommendedName>
        <fullName evidence="1">BTB domain-containing protein</fullName>
    </recommendedName>
</protein>
<comment type="caution">
    <text evidence="2">The sequence shown here is derived from an EMBL/GenBank/DDBJ whole genome shotgun (WGS) entry which is preliminary data.</text>
</comment>